<dbReference type="KEGG" id="ccal:108623971"/>
<dbReference type="PANTHER" id="PTHR33327:SF3">
    <property type="entry name" value="RNA-DIRECTED DNA POLYMERASE"/>
    <property type="match status" value="1"/>
</dbReference>
<dbReference type="InterPro" id="IPR055469">
    <property type="entry name" value="DUF7041"/>
</dbReference>
<gene>
    <name evidence="4" type="primary">LOC108623971</name>
</gene>
<evidence type="ECO:0000256" key="1">
    <source>
        <dbReference type="SAM" id="MobiDB-lite"/>
    </source>
</evidence>
<reference evidence="4" key="1">
    <citation type="submission" date="2025-08" db="UniProtKB">
        <authorList>
            <consortium name="RefSeq"/>
        </authorList>
    </citation>
    <scope>IDENTIFICATION</scope>
    <source>
        <tissue evidence="4">Whole body</tissue>
    </source>
</reference>
<feature type="domain" description="DUF7041" evidence="2">
    <location>
        <begin position="48"/>
        <end position="128"/>
    </location>
</feature>
<dbReference type="Pfam" id="PF23055">
    <property type="entry name" value="DUF7041"/>
    <property type="match status" value="1"/>
</dbReference>
<dbReference type="RefSeq" id="XP_017878373.1">
    <property type="nucleotide sequence ID" value="XM_018022884.1"/>
</dbReference>
<feature type="region of interest" description="Disordered" evidence="1">
    <location>
        <begin position="1"/>
        <end position="29"/>
    </location>
</feature>
<proteinExistence type="predicted"/>
<organism evidence="3 4">
    <name type="scientific">Ceratina calcarata</name>
    <dbReference type="NCBI Taxonomy" id="156304"/>
    <lineage>
        <taxon>Eukaryota</taxon>
        <taxon>Metazoa</taxon>
        <taxon>Ecdysozoa</taxon>
        <taxon>Arthropoda</taxon>
        <taxon>Hexapoda</taxon>
        <taxon>Insecta</taxon>
        <taxon>Pterygota</taxon>
        <taxon>Neoptera</taxon>
        <taxon>Endopterygota</taxon>
        <taxon>Hymenoptera</taxon>
        <taxon>Apocrita</taxon>
        <taxon>Aculeata</taxon>
        <taxon>Apoidea</taxon>
        <taxon>Anthophila</taxon>
        <taxon>Apidae</taxon>
        <taxon>Ceratina</taxon>
        <taxon>Zadontomerus</taxon>
    </lineage>
</organism>
<dbReference type="AlphaFoldDB" id="A0AAJ7IW07"/>
<name>A0AAJ7IW07_9HYME</name>
<sequence length="198" mass="22938">MDSSNIKRKESADTKRENVPEASVDNPDEHKSVADNRILLERLSDVGQFIHVRAEIWFWKIEAVFRIAGITDQKVMADAVIACLDQEVMLIVKDLVRKPPRVKPYQKLKNRIMRSCTTAAKTRLDKILEVRHDEHFKPSQMLREMHMINDGTLNESDIRTLFMQHMQERCRKILEASQITDVEQLACLADAVEDVLSR</sequence>
<feature type="compositionally biased region" description="Basic and acidic residues" evidence="1">
    <location>
        <begin position="1"/>
        <end position="19"/>
    </location>
</feature>
<accession>A0AAJ7IW07</accession>
<protein>
    <submittedName>
        <fullName evidence="4">Uncharacterized protein LOC108623971</fullName>
    </submittedName>
</protein>
<evidence type="ECO:0000313" key="3">
    <source>
        <dbReference type="Proteomes" id="UP000694925"/>
    </source>
</evidence>
<dbReference type="Proteomes" id="UP000694925">
    <property type="component" value="Unplaced"/>
</dbReference>
<dbReference type="PANTHER" id="PTHR33327">
    <property type="entry name" value="ENDONUCLEASE"/>
    <property type="match status" value="1"/>
</dbReference>
<evidence type="ECO:0000259" key="2">
    <source>
        <dbReference type="Pfam" id="PF23055"/>
    </source>
</evidence>
<keyword evidence="3" id="KW-1185">Reference proteome</keyword>
<evidence type="ECO:0000313" key="4">
    <source>
        <dbReference type="RefSeq" id="XP_017878373.1"/>
    </source>
</evidence>
<dbReference type="GeneID" id="108623971"/>